<keyword evidence="8" id="KW-0224">Dipeptidase</keyword>
<dbReference type="RefSeq" id="WP_309862089.1">
    <property type="nucleotide sequence ID" value="NZ_JAVDQG010000001.1"/>
</dbReference>
<dbReference type="PANTHER" id="PTHR46112:SF10">
    <property type="entry name" value="DIPEPTIDASE YKVY-RELATED"/>
    <property type="match status" value="1"/>
</dbReference>
<dbReference type="InterPro" id="IPR000994">
    <property type="entry name" value="Pept_M24"/>
</dbReference>
<dbReference type="PANTHER" id="PTHR46112">
    <property type="entry name" value="AMINOPEPTIDASE"/>
    <property type="match status" value="1"/>
</dbReference>
<comment type="cofactor">
    <cofactor evidence="1">
        <name>Mn(2+)</name>
        <dbReference type="ChEBI" id="CHEBI:29035"/>
    </cofactor>
</comment>
<dbReference type="EC" id="3.4.13.9" evidence="8"/>
<evidence type="ECO:0000313" key="8">
    <source>
        <dbReference type="EMBL" id="MDR6224619.1"/>
    </source>
</evidence>
<dbReference type="Proteomes" id="UP001185012">
    <property type="component" value="Unassembled WGS sequence"/>
</dbReference>
<dbReference type="InterPro" id="IPR050659">
    <property type="entry name" value="Peptidase_M24B"/>
</dbReference>
<reference evidence="8 9" key="1">
    <citation type="submission" date="2023-07" db="EMBL/GenBank/DDBJ databases">
        <title>Genomic Encyclopedia of Type Strains, Phase IV (KMG-IV): sequencing the most valuable type-strain genomes for metagenomic binning, comparative biology and taxonomic classification.</title>
        <authorList>
            <person name="Goeker M."/>
        </authorList>
    </citation>
    <scope>NUCLEOTIDE SEQUENCE [LARGE SCALE GENOMIC DNA]</scope>
    <source>
        <strain evidence="8 9">DSM 45903</strain>
    </source>
</reference>
<dbReference type="SUPFAM" id="SSF53092">
    <property type="entry name" value="Creatinase/prolidase N-terminal domain"/>
    <property type="match status" value="1"/>
</dbReference>
<dbReference type="PRINTS" id="PR00599">
    <property type="entry name" value="MAPEPTIDASE"/>
</dbReference>
<organism evidence="8 9">
    <name type="scientific">Desmospora profundinema</name>
    <dbReference type="NCBI Taxonomy" id="1571184"/>
    <lineage>
        <taxon>Bacteria</taxon>
        <taxon>Bacillati</taxon>
        <taxon>Bacillota</taxon>
        <taxon>Bacilli</taxon>
        <taxon>Bacillales</taxon>
        <taxon>Thermoactinomycetaceae</taxon>
        <taxon>Desmospora</taxon>
    </lineage>
</organism>
<comment type="caution">
    <text evidence="8">The sequence shown here is derived from an EMBL/GenBank/DDBJ whole genome shotgun (WGS) entry which is preliminary data.</text>
</comment>
<evidence type="ECO:0000256" key="5">
    <source>
        <dbReference type="ARBA" id="ARBA00023211"/>
    </source>
</evidence>
<dbReference type="CDD" id="cd01092">
    <property type="entry name" value="APP-like"/>
    <property type="match status" value="1"/>
</dbReference>
<comment type="similarity">
    <text evidence="2">Belongs to the peptidase M24B family.</text>
</comment>
<evidence type="ECO:0000256" key="4">
    <source>
        <dbReference type="ARBA" id="ARBA00022801"/>
    </source>
</evidence>
<dbReference type="SUPFAM" id="SSF55920">
    <property type="entry name" value="Creatinase/aminopeptidase"/>
    <property type="match status" value="1"/>
</dbReference>
<gene>
    <name evidence="8" type="ORF">JOE21_000607</name>
</gene>
<dbReference type="InterPro" id="IPR000587">
    <property type="entry name" value="Creatinase_N"/>
</dbReference>
<feature type="domain" description="Creatinase N-terminal" evidence="7">
    <location>
        <begin position="4"/>
        <end position="139"/>
    </location>
</feature>
<accession>A0ABU1IKG1</accession>
<dbReference type="Pfam" id="PF01321">
    <property type="entry name" value="Creatinase_N"/>
    <property type="match status" value="1"/>
</dbReference>
<evidence type="ECO:0000313" key="9">
    <source>
        <dbReference type="Proteomes" id="UP001185012"/>
    </source>
</evidence>
<feature type="domain" description="Peptidase M24" evidence="6">
    <location>
        <begin position="147"/>
        <end position="349"/>
    </location>
</feature>
<dbReference type="Pfam" id="PF00557">
    <property type="entry name" value="Peptidase_M24"/>
    <property type="match status" value="1"/>
</dbReference>
<evidence type="ECO:0000256" key="1">
    <source>
        <dbReference type="ARBA" id="ARBA00001936"/>
    </source>
</evidence>
<dbReference type="InterPro" id="IPR036005">
    <property type="entry name" value="Creatinase/aminopeptidase-like"/>
</dbReference>
<protein>
    <submittedName>
        <fullName evidence="8">Xaa-Pro dipeptidase</fullName>
        <ecNumber evidence="8">3.4.13.9</ecNumber>
    </submittedName>
</protein>
<keyword evidence="5" id="KW-0464">Manganese</keyword>
<dbReference type="PROSITE" id="PS00491">
    <property type="entry name" value="PROLINE_PEPTIDASE"/>
    <property type="match status" value="1"/>
</dbReference>
<evidence type="ECO:0000256" key="2">
    <source>
        <dbReference type="ARBA" id="ARBA00008766"/>
    </source>
</evidence>
<dbReference type="InterPro" id="IPR001131">
    <property type="entry name" value="Peptidase_M24B_aminopep-P_CS"/>
</dbReference>
<dbReference type="Gene3D" id="3.40.350.10">
    <property type="entry name" value="Creatinase/prolidase N-terminal domain"/>
    <property type="match status" value="1"/>
</dbReference>
<evidence type="ECO:0000259" key="7">
    <source>
        <dbReference type="Pfam" id="PF01321"/>
    </source>
</evidence>
<sequence>MNTRLDHIVHWLKEKSIDAAFFTSPSTVYYLTGFHCHPHERLLGLGVVPDKEPFLVCPGLERSRAEGTGWKHTILDYTDAEDPWIKVNRAYQERLDRPATRLAVEKEQLSLARAEALQSLFPDAAFVNGESIVNERRAVKDDTEIAIMERAAALADFGVETGVSVLEEGISEMEVVAHLEAELKKKGIREMAFSTMVLFGEKTGEPHGEPGNRKLTRGDLVLFDLGVVLEGYCSDITRTVAFRSINDELQHIYQTVLHAQIAALQPCRPGTPICKVDAAARDVITEAGFGEYFTHRLGHGLGLDVHEFPSLHGQNRNILKEGMVFTVEPGIYIPGKGGVRIEDDVVITADGCKILTQYPKEFKVVE</sequence>
<dbReference type="InterPro" id="IPR001714">
    <property type="entry name" value="Pept_M24_MAP"/>
</dbReference>
<dbReference type="Gene3D" id="3.90.230.10">
    <property type="entry name" value="Creatinase/methionine aminopeptidase superfamily"/>
    <property type="match status" value="1"/>
</dbReference>
<dbReference type="EMBL" id="JAVDQG010000001">
    <property type="protein sequence ID" value="MDR6224619.1"/>
    <property type="molecule type" value="Genomic_DNA"/>
</dbReference>
<evidence type="ECO:0000259" key="6">
    <source>
        <dbReference type="Pfam" id="PF00557"/>
    </source>
</evidence>
<evidence type="ECO:0000256" key="3">
    <source>
        <dbReference type="ARBA" id="ARBA00022723"/>
    </source>
</evidence>
<keyword evidence="4 8" id="KW-0378">Hydrolase</keyword>
<keyword evidence="3" id="KW-0479">Metal-binding</keyword>
<keyword evidence="9" id="KW-1185">Reference proteome</keyword>
<dbReference type="InterPro" id="IPR029149">
    <property type="entry name" value="Creatin/AminoP/Spt16_N"/>
</dbReference>
<name>A0ABU1IKG1_9BACL</name>
<proteinExistence type="inferred from homology"/>
<keyword evidence="8" id="KW-0645">Protease</keyword>
<dbReference type="GO" id="GO:0102009">
    <property type="term" value="F:proline dipeptidase activity"/>
    <property type="evidence" value="ECO:0007669"/>
    <property type="project" value="UniProtKB-EC"/>
</dbReference>